<dbReference type="Proteomes" id="UP001060112">
    <property type="component" value="Chromosome"/>
</dbReference>
<dbReference type="PANTHER" id="PTHR43031">
    <property type="entry name" value="FAD-DEPENDENT OXIDOREDUCTASE"/>
    <property type="match status" value="1"/>
</dbReference>
<dbReference type="Pfam" id="PF00581">
    <property type="entry name" value="Rhodanese"/>
    <property type="match status" value="1"/>
</dbReference>
<organism evidence="2 3">
    <name type="scientific">Allocoprobacillus halotolerans</name>
    <dbReference type="NCBI Taxonomy" id="2944914"/>
    <lineage>
        <taxon>Bacteria</taxon>
        <taxon>Bacillati</taxon>
        <taxon>Bacillota</taxon>
        <taxon>Erysipelotrichia</taxon>
        <taxon>Erysipelotrichales</taxon>
        <taxon>Erysipelotrichaceae</taxon>
        <taxon>Allocoprobacillus</taxon>
    </lineage>
</organism>
<keyword evidence="3" id="KW-1185">Reference proteome</keyword>
<gene>
    <name evidence="2" type="ORF">NMU03_09045</name>
</gene>
<reference evidence="2" key="1">
    <citation type="submission" date="2022-07" db="EMBL/GenBank/DDBJ databases">
        <title>Faecal culturing of patients with breast cancer.</title>
        <authorList>
            <person name="Teng N.M.Y."/>
            <person name="Kiu R."/>
            <person name="Evans R."/>
            <person name="Baker D.J."/>
            <person name="Zenner C."/>
            <person name="Robinson S.D."/>
            <person name="Hall L.J."/>
        </authorList>
    </citation>
    <scope>NUCLEOTIDE SEQUENCE</scope>
    <source>
        <strain evidence="2">LH1062</strain>
    </source>
</reference>
<dbReference type="CDD" id="cd00158">
    <property type="entry name" value="RHOD"/>
    <property type="match status" value="1"/>
</dbReference>
<dbReference type="PROSITE" id="PS50206">
    <property type="entry name" value="RHODANESE_3"/>
    <property type="match status" value="1"/>
</dbReference>
<accession>A0ABY5HXT0</accession>
<dbReference type="Gene3D" id="3.40.250.10">
    <property type="entry name" value="Rhodanese-like domain"/>
    <property type="match status" value="1"/>
</dbReference>
<dbReference type="InterPro" id="IPR001763">
    <property type="entry name" value="Rhodanese-like_dom"/>
</dbReference>
<sequence length="102" mass="11842">MKIDINELIQNPQNIIIDLRDSQLFKQQHFKNTINIPLDDFDSQIPFLPFHKQIYLICETGKNAKMLASKLQKIGYQCYGIPYGFSLIFQNTKKDGNAHLNV</sequence>
<dbReference type="EMBL" id="CP101620">
    <property type="protein sequence ID" value="UTY37872.1"/>
    <property type="molecule type" value="Genomic_DNA"/>
</dbReference>
<evidence type="ECO:0000313" key="3">
    <source>
        <dbReference type="Proteomes" id="UP001060112"/>
    </source>
</evidence>
<dbReference type="PANTHER" id="PTHR43031:SF7">
    <property type="entry name" value="NITRIC OXIDE REDUCTASE FLRD-NAD(+) REDUCTASE"/>
    <property type="match status" value="1"/>
</dbReference>
<evidence type="ECO:0000259" key="1">
    <source>
        <dbReference type="PROSITE" id="PS50206"/>
    </source>
</evidence>
<dbReference type="InterPro" id="IPR036873">
    <property type="entry name" value="Rhodanese-like_dom_sf"/>
</dbReference>
<protein>
    <submittedName>
        <fullName evidence="2">Rhodanese-like domain-containing protein</fullName>
    </submittedName>
</protein>
<feature type="domain" description="Rhodanese" evidence="1">
    <location>
        <begin position="10"/>
        <end position="93"/>
    </location>
</feature>
<dbReference type="SUPFAM" id="SSF52821">
    <property type="entry name" value="Rhodanese/Cell cycle control phosphatase"/>
    <property type="match status" value="1"/>
</dbReference>
<proteinExistence type="predicted"/>
<evidence type="ECO:0000313" key="2">
    <source>
        <dbReference type="EMBL" id="UTY37872.1"/>
    </source>
</evidence>
<dbReference type="InterPro" id="IPR050229">
    <property type="entry name" value="GlpE_sulfurtransferase"/>
</dbReference>
<name>A0ABY5HXT0_9FIRM</name>
<dbReference type="RefSeq" id="WP_290137817.1">
    <property type="nucleotide sequence ID" value="NZ_CP101620.1"/>
</dbReference>
<dbReference type="SMART" id="SM00450">
    <property type="entry name" value="RHOD"/>
    <property type="match status" value="1"/>
</dbReference>